<organism evidence="2 3">
    <name type="scientific">Humidesulfovibrio mexicanus</name>
    <dbReference type="NCBI Taxonomy" id="147047"/>
    <lineage>
        <taxon>Bacteria</taxon>
        <taxon>Pseudomonadati</taxon>
        <taxon>Thermodesulfobacteriota</taxon>
        <taxon>Desulfovibrionia</taxon>
        <taxon>Desulfovibrionales</taxon>
        <taxon>Desulfovibrionaceae</taxon>
        <taxon>Humidesulfovibrio</taxon>
    </lineage>
</organism>
<reference evidence="2 3" key="1">
    <citation type="submission" date="2017-06" db="EMBL/GenBank/DDBJ databases">
        <authorList>
            <person name="Kim H.J."/>
            <person name="Triplett B.A."/>
        </authorList>
    </citation>
    <scope>NUCLEOTIDE SEQUENCE [LARGE SCALE GENOMIC DNA]</scope>
    <source>
        <strain evidence="2 3">DSM 13116</strain>
    </source>
</reference>
<evidence type="ECO:0000256" key="1">
    <source>
        <dbReference type="SAM" id="Phobius"/>
    </source>
</evidence>
<name>A0A239CD08_9BACT</name>
<keyword evidence="1" id="KW-0472">Membrane</keyword>
<proteinExistence type="predicted"/>
<dbReference type="AlphaFoldDB" id="A0A239CD08"/>
<keyword evidence="1" id="KW-1133">Transmembrane helix</keyword>
<dbReference type="EMBL" id="FZOC01000007">
    <property type="protein sequence ID" value="SNS17521.1"/>
    <property type="molecule type" value="Genomic_DNA"/>
</dbReference>
<feature type="transmembrane region" description="Helical" evidence="1">
    <location>
        <begin position="83"/>
        <end position="105"/>
    </location>
</feature>
<dbReference type="RefSeq" id="WP_089275246.1">
    <property type="nucleotide sequence ID" value="NZ_FZOC01000007.1"/>
</dbReference>
<feature type="transmembrane region" description="Helical" evidence="1">
    <location>
        <begin position="7"/>
        <end position="27"/>
    </location>
</feature>
<evidence type="ECO:0000313" key="2">
    <source>
        <dbReference type="EMBL" id="SNS17521.1"/>
    </source>
</evidence>
<dbReference type="Proteomes" id="UP000198324">
    <property type="component" value="Unassembled WGS sequence"/>
</dbReference>
<sequence length="125" mass="13876">MREAWFVVEAYCATHVLLGMLMLRALLEHPQSAARFLCSLMVTLFLAFLTFKGVRIASRALATVVAIIPASLAWLSFTGPGGFGVYNLYGLVVAAYFVIGAIKLWRIKELPTRFTDPPPEEQAQR</sequence>
<gene>
    <name evidence="2" type="ORF">SAMN04488503_3058</name>
</gene>
<evidence type="ECO:0000313" key="3">
    <source>
        <dbReference type="Proteomes" id="UP000198324"/>
    </source>
</evidence>
<keyword evidence="3" id="KW-1185">Reference proteome</keyword>
<feature type="transmembrane region" description="Helical" evidence="1">
    <location>
        <begin position="60"/>
        <end position="77"/>
    </location>
</feature>
<accession>A0A239CD08</accession>
<protein>
    <submittedName>
        <fullName evidence="2">Uncharacterized protein</fullName>
    </submittedName>
</protein>
<keyword evidence="1" id="KW-0812">Transmembrane</keyword>
<feature type="transmembrane region" description="Helical" evidence="1">
    <location>
        <begin position="33"/>
        <end position="51"/>
    </location>
</feature>